<dbReference type="InterPro" id="IPR029063">
    <property type="entry name" value="SAM-dependent_MTases_sf"/>
</dbReference>
<evidence type="ECO:0000313" key="6">
    <source>
        <dbReference type="Proteomes" id="UP001153709"/>
    </source>
</evidence>
<dbReference type="PANTHER" id="PTHR43861">
    <property type="entry name" value="TRANS-ACONITATE 2-METHYLTRANSFERASE-RELATED"/>
    <property type="match status" value="1"/>
</dbReference>
<keyword evidence="1" id="KW-0489">Methyltransferase</keyword>
<dbReference type="Pfam" id="PF08242">
    <property type="entry name" value="Methyltransf_12"/>
    <property type="match status" value="1"/>
</dbReference>
<dbReference type="GO" id="GO:0008168">
    <property type="term" value="F:methyltransferase activity"/>
    <property type="evidence" value="ECO:0007669"/>
    <property type="project" value="UniProtKB-KW"/>
</dbReference>
<feature type="domain" description="Methyltransferase" evidence="4">
    <location>
        <begin position="373"/>
        <end position="471"/>
    </location>
</feature>
<dbReference type="CDD" id="cd02440">
    <property type="entry name" value="AdoMet_MTases"/>
    <property type="match status" value="2"/>
</dbReference>
<evidence type="ECO:0008006" key="7">
    <source>
        <dbReference type="Google" id="ProtNLM"/>
    </source>
</evidence>
<sequence length="608" mass="72200">MHLPKQWSRSSKRILEITNEHLQKYAYLLKWRNNASILECGIATGENSLKSIVPILPQDYKEFVATDKSKIMLEYAKNVINIPRSTVCEFDVNVRHPPLNMENRFDHIFGFFLIHMTDNPRQAFRNFHTMLKPGGSIFLNFYERLPVDIMFHNLRSHPKWGKYHQEDAISVYYYTENPKEEYRKDIEAAGFKNYVYNNEINRHVFNSEEEFKDLYTSVNPILHYMPKDEYDEYIEDYIQYTPNFSITYEDGKRIISTDYKMQAFRNFHTMLKPGGSVFLNFFERIPVDGMFHNLRSHPKWGKYRQEDAISVYYYTQNPKEEYRKDIEAAGFKNYVYNNEIQCHVLESEEECRATQAHLKKYGPLINWKENASIMECGFGTGHSSQQTLGVILPKDYKEFVATDVSPDMVEYAKKNVNIPRAKFLQFDVGAKHVPVDFEERFDHIFGISLMHLVSSPRQGFENIKKMLKPGGSVFLTFFKHTPVDYSFHKMRHHPKFRKYNQERMVSTYYYTESPREEYRKDIDAAGFKDYIYTVEKESYVFPNIKESEDINLAANLTIQDIPEEELEEYKKLFLEQRKGDPMYRFERIDGKKTITLSHEMNIFMATKE</sequence>
<evidence type="ECO:0000313" key="5">
    <source>
        <dbReference type="EMBL" id="CAG9838416.1"/>
    </source>
</evidence>
<dbReference type="Proteomes" id="UP001153709">
    <property type="component" value="Chromosome 7"/>
</dbReference>
<reference evidence="5" key="1">
    <citation type="submission" date="2022-01" db="EMBL/GenBank/DDBJ databases">
        <authorList>
            <person name="King R."/>
        </authorList>
    </citation>
    <scope>NUCLEOTIDE SEQUENCE</scope>
</reference>
<gene>
    <name evidence="5" type="ORF">DIABBA_LOCUS11311</name>
</gene>
<dbReference type="PANTHER" id="PTHR43861:SF1">
    <property type="entry name" value="TRANS-ACONITATE 2-METHYLTRANSFERASE"/>
    <property type="match status" value="1"/>
</dbReference>
<feature type="domain" description="Methyltransferase type 12" evidence="3">
    <location>
        <begin position="55"/>
        <end position="136"/>
    </location>
</feature>
<evidence type="ECO:0000256" key="1">
    <source>
        <dbReference type="ARBA" id="ARBA00022603"/>
    </source>
</evidence>
<dbReference type="Pfam" id="PF13649">
    <property type="entry name" value="Methyltransf_25"/>
    <property type="match status" value="1"/>
</dbReference>
<accession>A0A9N9TBY7</accession>
<dbReference type="EMBL" id="OU898282">
    <property type="protein sequence ID" value="CAG9838416.1"/>
    <property type="molecule type" value="Genomic_DNA"/>
</dbReference>
<dbReference type="InterPro" id="IPR041698">
    <property type="entry name" value="Methyltransf_25"/>
</dbReference>
<organism evidence="5 6">
    <name type="scientific">Diabrotica balteata</name>
    <name type="common">Banded cucumber beetle</name>
    <dbReference type="NCBI Taxonomy" id="107213"/>
    <lineage>
        <taxon>Eukaryota</taxon>
        <taxon>Metazoa</taxon>
        <taxon>Ecdysozoa</taxon>
        <taxon>Arthropoda</taxon>
        <taxon>Hexapoda</taxon>
        <taxon>Insecta</taxon>
        <taxon>Pterygota</taxon>
        <taxon>Neoptera</taxon>
        <taxon>Endopterygota</taxon>
        <taxon>Coleoptera</taxon>
        <taxon>Polyphaga</taxon>
        <taxon>Cucujiformia</taxon>
        <taxon>Chrysomeloidea</taxon>
        <taxon>Chrysomelidae</taxon>
        <taxon>Galerucinae</taxon>
        <taxon>Diabroticina</taxon>
        <taxon>Diabroticites</taxon>
        <taxon>Diabrotica</taxon>
    </lineage>
</organism>
<dbReference type="InterPro" id="IPR013217">
    <property type="entry name" value="Methyltransf_12"/>
</dbReference>
<dbReference type="GO" id="GO:0032259">
    <property type="term" value="P:methylation"/>
    <property type="evidence" value="ECO:0007669"/>
    <property type="project" value="UniProtKB-KW"/>
</dbReference>
<dbReference type="AlphaFoldDB" id="A0A9N9TBY7"/>
<proteinExistence type="predicted"/>
<dbReference type="Gene3D" id="3.40.50.150">
    <property type="entry name" value="Vaccinia Virus protein VP39"/>
    <property type="match status" value="3"/>
</dbReference>
<evidence type="ECO:0000259" key="4">
    <source>
        <dbReference type="Pfam" id="PF13649"/>
    </source>
</evidence>
<dbReference type="OrthoDB" id="66144at2759"/>
<dbReference type="SUPFAM" id="SSF53335">
    <property type="entry name" value="S-adenosyl-L-methionine-dependent methyltransferases"/>
    <property type="match status" value="3"/>
</dbReference>
<keyword evidence="6" id="KW-1185">Reference proteome</keyword>
<protein>
    <recommendedName>
        <fullName evidence="7">Juvenile hormone acid O-methyltransferase-like</fullName>
    </recommendedName>
</protein>
<name>A0A9N9TBY7_DIABA</name>
<evidence type="ECO:0000259" key="3">
    <source>
        <dbReference type="Pfam" id="PF08242"/>
    </source>
</evidence>
<evidence type="ECO:0000256" key="2">
    <source>
        <dbReference type="ARBA" id="ARBA00022679"/>
    </source>
</evidence>
<keyword evidence="2" id="KW-0808">Transferase</keyword>